<keyword evidence="4" id="KW-0274">FAD</keyword>
<keyword evidence="5" id="KW-0560">Oxidoreductase</keyword>
<proteinExistence type="inferred from homology"/>
<evidence type="ECO:0000256" key="5">
    <source>
        <dbReference type="ARBA" id="ARBA00023002"/>
    </source>
</evidence>
<evidence type="ECO:0000313" key="8">
    <source>
        <dbReference type="Proteomes" id="UP000184512"/>
    </source>
</evidence>
<dbReference type="Gene3D" id="3.40.462.20">
    <property type="match status" value="1"/>
</dbReference>
<dbReference type="InterPro" id="IPR050416">
    <property type="entry name" value="FAD-linked_Oxidoreductase"/>
</dbReference>
<dbReference type="InterPro" id="IPR006094">
    <property type="entry name" value="Oxid_FAD_bind_N"/>
</dbReference>
<dbReference type="PANTHER" id="PTHR42973">
    <property type="entry name" value="BINDING OXIDOREDUCTASE, PUTATIVE (AFU_ORTHOLOGUE AFUA_1G17690)-RELATED"/>
    <property type="match status" value="1"/>
</dbReference>
<dbReference type="Gene3D" id="3.30.43.10">
    <property type="entry name" value="Uridine Diphospho-n-acetylenolpyruvylglucosamine Reductase, domain 2"/>
    <property type="match status" value="1"/>
</dbReference>
<keyword evidence="8" id="KW-1185">Reference proteome</keyword>
<dbReference type="AlphaFoldDB" id="A0A1M6MBI2"/>
<dbReference type="GO" id="GO:0071949">
    <property type="term" value="F:FAD binding"/>
    <property type="evidence" value="ECO:0007669"/>
    <property type="project" value="InterPro"/>
</dbReference>
<dbReference type="Proteomes" id="UP000184512">
    <property type="component" value="Unassembled WGS sequence"/>
</dbReference>
<dbReference type="PROSITE" id="PS51387">
    <property type="entry name" value="FAD_PCMH"/>
    <property type="match status" value="1"/>
</dbReference>
<dbReference type="InterPro" id="IPR016166">
    <property type="entry name" value="FAD-bd_PCMH"/>
</dbReference>
<dbReference type="RefSeq" id="WP_245788021.1">
    <property type="nucleotide sequence ID" value="NZ_FQZG01000084.1"/>
</dbReference>
<comment type="similarity">
    <text evidence="2">Belongs to the oxygen-dependent FAD-linked oxidoreductase family.</text>
</comment>
<dbReference type="InterPro" id="IPR016167">
    <property type="entry name" value="FAD-bd_PCMH_sub1"/>
</dbReference>
<feature type="domain" description="FAD-binding PCMH-type" evidence="6">
    <location>
        <begin position="45"/>
        <end position="217"/>
    </location>
</feature>
<dbReference type="EMBL" id="FQZG01000084">
    <property type="protein sequence ID" value="SHJ80794.1"/>
    <property type="molecule type" value="Genomic_DNA"/>
</dbReference>
<evidence type="ECO:0000256" key="1">
    <source>
        <dbReference type="ARBA" id="ARBA00001974"/>
    </source>
</evidence>
<comment type="cofactor">
    <cofactor evidence="1">
        <name>FAD</name>
        <dbReference type="ChEBI" id="CHEBI:57692"/>
    </cofactor>
</comment>
<dbReference type="SUPFAM" id="SSF56176">
    <property type="entry name" value="FAD-binding/transporter-associated domain-like"/>
    <property type="match status" value="1"/>
</dbReference>
<evidence type="ECO:0000256" key="4">
    <source>
        <dbReference type="ARBA" id="ARBA00022827"/>
    </source>
</evidence>
<organism evidence="7 8">
    <name type="scientific">Tessaracoccus bendigoensis DSM 12906</name>
    <dbReference type="NCBI Taxonomy" id="1123357"/>
    <lineage>
        <taxon>Bacteria</taxon>
        <taxon>Bacillati</taxon>
        <taxon>Actinomycetota</taxon>
        <taxon>Actinomycetes</taxon>
        <taxon>Propionibacteriales</taxon>
        <taxon>Propionibacteriaceae</taxon>
        <taxon>Tessaracoccus</taxon>
    </lineage>
</organism>
<gene>
    <name evidence="7" type="ORF">SAMN02745244_03311</name>
</gene>
<evidence type="ECO:0000313" key="7">
    <source>
        <dbReference type="EMBL" id="SHJ80794.1"/>
    </source>
</evidence>
<dbReference type="PROSITE" id="PS00862">
    <property type="entry name" value="OX2_COVAL_FAD"/>
    <property type="match status" value="1"/>
</dbReference>
<dbReference type="Gene3D" id="3.30.465.10">
    <property type="match status" value="1"/>
</dbReference>
<dbReference type="InterPro" id="IPR016169">
    <property type="entry name" value="FAD-bd_PCMH_sub2"/>
</dbReference>
<keyword evidence="3" id="KW-0285">Flavoprotein</keyword>
<dbReference type="PANTHER" id="PTHR42973:SF39">
    <property type="entry name" value="FAD-BINDING PCMH-TYPE DOMAIN-CONTAINING PROTEIN"/>
    <property type="match status" value="1"/>
</dbReference>
<dbReference type="InterPro" id="IPR036318">
    <property type="entry name" value="FAD-bd_PCMH-like_sf"/>
</dbReference>
<evidence type="ECO:0000259" key="6">
    <source>
        <dbReference type="PROSITE" id="PS51387"/>
    </source>
</evidence>
<accession>A0A1M6MBI2</accession>
<evidence type="ECO:0000256" key="3">
    <source>
        <dbReference type="ARBA" id="ARBA00022630"/>
    </source>
</evidence>
<dbReference type="GO" id="GO:0016491">
    <property type="term" value="F:oxidoreductase activity"/>
    <property type="evidence" value="ECO:0007669"/>
    <property type="project" value="UniProtKB-KW"/>
</dbReference>
<dbReference type="Pfam" id="PF01565">
    <property type="entry name" value="FAD_binding_4"/>
    <property type="match status" value="1"/>
</dbReference>
<reference evidence="7 8" key="1">
    <citation type="submission" date="2016-11" db="EMBL/GenBank/DDBJ databases">
        <authorList>
            <person name="Jaros S."/>
            <person name="Januszkiewicz K."/>
            <person name="Wedrychowicz H."/>
        </authorList>
    </citation>
    <scope>NUCLEOTIDE SEQUENCE [LARGE SCALE GENOMIC DNA]</scope>
    <source>
        <strain evidence="7 8">DSM 12906</strain>
    </source>
</reference>
<dbReference type="InterPro" id="IPR006093">
    <property type="entry name" value="Oxy_OxRdtase_FAD_BS"/>
</dbReference>
<name>A0A1M6MBI2_9ACTN</name>
<dbReference type="STRING" id="1123357.SAMN02745244_03311"/>
<sequence length="461" mass="48343">MTTELTETIPPRMSAEALKGLCQGRVYLPGDDGYDRARMPWAVQVDQRPAAVAVPHSAEEVVDVVRAAAAARLRVAPQGSGHGAGAFAGVDLSDVVLLRMNELTGVSIDAELRIARVLGGTLWDAVVQAAAPLGLAALHGSSPDVAVVGYTLGGGLSWYARQHGLAAHHLRAVELVLPDGRLVRCDAEHEAELFWALKGGGGSLGVVTALEFDLLPIRDAYAGMLLWPGERAAEISHAWAAWTGSAPNSATTALRLMQFPPLPELPPILSGRKVIIVDGVILSPDADAETLLAPLRALAPELDTFERVPASALTRLHMDPEGPTPTVTNSVLLSGLPPEAVDALLEVAGPTSGTSLLAAEIRHLGGAANSPAHAALDRLRGQYLAFFLAIAPNLEAGAVGAVDAARAVQALNRWASGGRYLNFDDNAVDVSAGYDPAAWARLQRVRDAVDPERTMVANHPL</sequence>
<evidence type="ECO:0000256" key="2">
    <source>
        <dbReference type="ARBA" id="ARBA00005466"/>
    </source>
</evidence>
<protein>
    <submittedName>
        <fullName evidence="7">FAD/FMN-containing dehydrogenase</fullName>
    </submittedName>
</protein>